<dbReference type="EMBL" id="CAJDYZ010002843">
    <property type="protein sequence ID" value="CAD1469718.1"/>
    <property type="molecule type" value="Genomic_DNA"/>
</dbReference>
<dbReference type="FunFam" id="2.40.10.10:FF:000068">
    <property type="entry name" value="transmembrane protease serine 2"/>
    <property type="match status" value="1"/>
</dbReference>
<feature type="non-terminal residue" evidence="5">
    <location>
        <position position="1"/>
    </location>
</feature>
<dbReference type="CDD" id="cd00190">
    <property type="entry name" value="Tryp_SPc"/>
    <property type="match status" value="1"/>
</dbReference>
<dbReference type="InterPro" id="IPR043504">
    <property type="entry name" value="Peptidase_S1_PA_chymotrypsin"/>
</dbReference>
<organism evidence="5 6">
    <name type="scientific">Heterotrigona itama</name>
    <dbReference type="NCBI Taxonomy" id="395501"/>
    <lineage>
        <taxon>Eukaryota</taxon>
        <taxon>Metazoa</taxon>
        <taxon>Ecdysozoa</taxon>
        <taxon>Arthropoda</taxon>
        <taxon>Hexapoda</taxon>
        <taxon>Insecta</taxon>
        <taxon>Pterygota</taxon>
        <taxon>Neoptera</taxon>
        <taxon>Endopterygota</taxon>
        <taxon>Hymenoptera</taxon>
        <taxon>Apocrita</taxon>
        <taxon>Aculeata</taxon>
        <taxon>Apoidea</taxon>
        <taxon>Anthophila</taxon>
        <taxon>Apidae</taxon>
        <taxon>Heterotrigona</taxon>
    </lineage>
</organism>
<comment type="caution">
    <text evidence="5">The sequence shown here is derived from an EMBL/GenBank/DDBJ whole genome shotgun (WGS) entry which is preliminary data.</text>
</comment>
<sequence length="331" mass="35175">MSRILFAVFFIASTLRNPVRSAISFDSTTTMSSSQSGAMTNSNSCCVSKDNCPNTNTNTNTNTGIDIRIVNNVSNCSAGQVYCCSEHLIDYSCGIRKIPESAHPQGQASYGAYPWQALLLTTNNVYVGSGVLITPNHVLTVAHKVASYTNSGLKVKLGEWDVQSSTEAYPEKEYSIKKISIHSGYNSANLQNDIAILVLSGTVPVASSLNINTACLPTGLPAASTRCWVSGWGKDAFGTNGKYQSIMKEVDVPIVDQSTCESALQKTRLGQFFTLNKSSFICAGGEQGKDACTGDGGSPLVCQSGNQWRVVGLVTWGIGCATSNVPGVYVN</sequence>
<dbReference type="GO" id="GO:0004252">
    <property type="term" value="F:serine-type endopeptidase activity"/>
    <property type="evidence" value="ECO:0007669"/>
    <property type="project" value="InterPro"/>
</dbReference>
<dbReference type="PANTHER" id="PTHR24258">
    <property type="entry name" value="SERINE PROTEASE-RELATED"/>
    <property type="match status" value="1"/>
</dbReference>
<dbReference type="GO" id="GO:0006508">
    <property type="term" value="P:proteolysis"/>
    <property type="evidence" value="ECO:0007669"/>
    <property type="project" value="InterPro"/>
</dbReference>
<dbReference type="SMART" id="SM00020">
    <property type="entry name" value="Tryp_SPc"/>
    <property type="match status" value="1"/>
</dbReference>
<dbReference type="InterPro" id="IPR009003">
    <property type="entry name" value="Peptidase_S1_PA"/>
</dbReference>
<feature type="signal peptide" evidence="3">
    <location>
        <begin position="1"/>
        <end position="21"/>
    </location>
</feature>
<keyword evidence="3" id="KW-0732">Signal</keyword>
<dbReference type="Pfam" id="PF00089">
    <property type="entry name" value="Trypsin"/>
    <property type="match status" value="1"/>
</dbReference>
<evidence type="ECO:0000259" key="4">
    <source>
        <dbReference type="PROSITE" id="PS50240"/>
    </source>
</evidence>
<dbReference type="InterPro" id="IPR001254">
    <property type="entry name" value="Trypsin_dom"/>
</dbReference>
<evidence type="ECO:0000256" key="3">
    <source>
        <dbReference type="SAM" id="SignalP"/>
    </source>
</evidence>
<dbReference type="PROSITE" id="PS50240">
    <property type="entry name" value="TRYPSIN_DOM"/>
    <property type="match status" value="1"/>
</dbReference>
<evidence type="ECO:0000313" key="6">
    <source>
        <dbReference type="Proteomes" id="UP000752696"/>
    </source>
</evidence>
<evidence type="ECO:0000256" key="1">
    <source>
        <dbReference type="ARBA" id="ARBA00023157"/>
    </source>
</evidence>
<dbReference type="PRINTS" id="PR00722">
    <property type="entry name" value="CHYMOTRYPSIN"/>
</dbReference>
<dbReference type="Proteomes" id="UP000752696">
    <property type="component" value="Unassembled WGS sequence"/>
</dbReference>
<comment type="similarity">
    <text evidence="2">Belongs to the peptidase S1 family. CLIP subfamily.</text>
</comment>
<dbReference type="PANTHER" id="PTHR24258:SF116">
    <property type="entry name" value="FI16631P1-RELATED"/>
    <property type="match status" value="1"/>
</dbReference>
<evidence type="ECO:0000313" key="5">
    <source>
        <dbReference type="EMBL" id="CAD1469718.1"/>
    </source>
</evidence>
<feature type="domain" description="Peptidase S1" evidence="4">
    <location>
        <begin position="98"/>
        <end position="331"/>
    </location>
</feature>
<feature type="chain" id="PRO_5027751306" description="Peptidase S1 domain-containing protein" evidence="3">
    <location>
        <begin position="22"/>
        <end position="331"/>
    </location>
</feature>
<accession>A0A6V7GWD8</accession>
<dbReference type="Gene3D" id="2.40.10.10">
    <property type="entry name" value="Trypsin-like serine proteases"/>
    <property type="match status" value="2"/>
</dbReference>
<dbReference type="InterPro" id="IPR001314">
    <property type="entry name" value="Peptidase_S1A"/>
</dbReference>
<evidence type="ECO:0000256" key="2">
    <source>
        <dbReference type="ARBA" id="ARBA00024195"/>
    </source>
</evidence>
<keyword evidence="1" id="KW-1015">Disulfide bond</keyword>
<proteinExistence type="inferred from homology"/>
<dbReference type="FunFam" id="2.40.10.10:FF:000002">
    <property type="entry name" value="Transmembrane protease serine"/>
    <property type="match status" value="1"/>
</dbReference>
<protein>
    <recommendedName>
        <fullName evidence="4">Peptidase S1 domain-containing protein</fullName>
    </recommendedName>
</protein>
<name>A0A6V7GWD8_9HYME</name>
<keyword evidence="6" id="KW-1185">Reference proteome</keyword>
<dbReference type="OrthoDB" id="6656697at2759"/>
<dbReference type="AlphaFoldDB" id="A0A6V7GWD8"/>
<gene>
    <name evidence="5" type="ORF">MHI_LOCUS143527</name>
</gene>
<dbReference type="SUPFAM" id="SSF50494">
    <property type="entry name" value="Trypsin-like serine proteases"/>
    <property type="match status" value="1"/>
</dbReference>
<reference evidence="5" key="1">
    <citation type="submission" date="2020-07" db="EMBL/GenBank/DDBJ databases">
        <authorList>
            <person name="Nazaruddin N."/>
        </authorList>
    </citation>
    <scope>NUCLEOTIDE SEQUENCE</scope>
</reference>